<gene>
    <name evidence="2" type="ORF">MtrDRAFT_AC157504g8v2</name>
</gene>
<reference evidence="2" key="1">
    <citation type="submission" date="2005-03" db="EMBL/GenBank/DDBJ databases">
        <authorList>
            <person name="Town C.D."/>
        </authorList>
    </citation>
    <scope>NUCLEOTIDE SEQUENCE</scope>
</reference>
<accession>Q2HS09</accession>
<evidence type="ECO:0008006" key="3">
    <source>
        <dbReference type="Google" id="ProtNLM"/>
    </source>
</evidence>
<dbReference type="EMBL" id="AC157504">
    <property type="protein sequence ID" value="ABD33378.1"/>
    <property type="molecule type" value="Genomic_DNA"/>
</dbReference>
<proteinExistence type="predicted"/>
<name>Q2HS09_MEDTR</name>
<evidence type="ECO:0000256" key="1">
    <source>
        <dbReference type="SAM" id="Phobius"/>
    </source>
</evidence>
<sequence length="79" mass="9697">MQFIHMVGLRRFSFLFLRIIWFASVWVIWKEMNNRVFNNVSSSPSVLIEKVKLNSFLWLKSKQVIFSYSYHDRWKHVTK</sequence>
<dbReference type="AlphaFoldDB" id="Q2HS09"/>
<organism evidence="2">
    <name type="scientific">Medicago truncatula</name>
    <name type="common">Barrel medic</name>
    <name type="synonym">Medicago tribuloides</name>
    <dbReference type="NCBI Taxonomy" id="3880"/>
    <lineage>
        <taxon>Eukaryota</taxon>
        <taxon>Viridiplantae</taxon>
        <taxon>Streptophyta</taxon>
        <taxon>Embryophyta</taxon>
        <taxon>Tracheophyta</taxon>
        <taxon>Spermatophyta</taxon>
        <taxon>Magnoliopsida</taxon>
        <taxon>eudicotyledons</taxon>
        <taxon>Gunneridae</taxon>
        <taxon>Pentapetalae</taxon>
        <taxon>rosids</taxon>
        <taxon>fabids</taxon>
        <taxon>Fabales</taxon>
        <taxon>Fabaceae</taxon>
        <taxon>Papilionoideae</taxon>
        <taxon>50 kb inversion clade</taxon>
        <taxon>NPAAA clade</taxon>
        <taxon>Hologalegina</taxon>
        <taxon>IRL clade</taxon>
        <taxon>Trifolieae</taxon>
        <taxon>Medicago</taxon>
    </lineage>
</organism>
<reference evidence="2" key="2">
    <citation type="submission" date="2007-03" db="EMBL/GenBank/DDBJ databases">
        <authorList>
            <consortium name="The International Medicago Genome Annotation Group"/>
        </authorList>
    </citation>
    <scope>NUCLEOTIDE SEQUENCE</scope>
</reference>
<protein>
    <recommendedName>
        <fullName evidence="3">Transmembrane protein</fullName>
    </recommendedName>
</protein>
<keyword evidence="1" id="KW-1133">Transmembrane helix</keyword>
<feature type="transmembrane region" description="Helical" evidence="1">
    <location>
        <begin position="12"/>
        <end position="29"/>
    </location>
</feature>
<keyword evidence="1" id="KW-0472">Membrane</keyword>
<evidence type="ECO:0000313" key="2">
    <source>
        <dbReference type="EMBL" id="ABD33378.1"/>
    </source>
</evidence>
<keyword evidence="1" id="KW-0812">Transmembrane</keyword>